<dbReference type="InterPro" id="IPR042100">
    <property type="entry name" value="Bug_dom1"/>
</dbReference>
<sequence length="324" mass="34036">MKLLSRAIAGLGLALLSATGPALAQGYPAKPIRMIVPYTPGGSIDTVGRIVADEMQRILGQPIVIDNKPGASGMIGSQEAARAPADGYTLLFNASSQVYMPLVIGRKTYDAEKDFTPVAQVGYVPLAVVLNPAVPGKTLAEFAASARSQPGKLTWATSGLGTTSHLTEEMINRQLKLDMEIVLYKGAAPQLTDVVGGHVSAAVSPLPGVSPFIKAGKLKAVAVTSAKRLASMPDVPTVAESGMPGFELLSWYGLWGPANMSKEVVAKLNAAVHQAVKNPTVRARFAELSFETADNTPAQFAGLIQDEIRRVGQVVKAANIRIDP</sequence>
<dbReference type="CDD" id="cd07012">
    <property type="entry name" value="PBP2_Bug_TTT"/>
    <property type="match status" value="1"/>
</dbReference>
<protein>
    <submittedName>
        <fullName evidence="3">Tripartite tricarboxylate transporter substrate binding protein</fullName>
    </submittedName>
</protein>
<dbReference type="PANTHER" id="PTHR42928:SF5">
    <property type="entry name" value="BLR1237 PROTEIN"/>
    <property type="match status" value="1"/>
</dbReference>
<keyword evidence="4" id="KW-1185">Reference proteome</keyword>
<evidence type="ECO:0000256" key="1">
    <source>
        <dbReference type="ARBA" id="ARBA00006987"/>
    </source>
</evidence>
<proteinExistence type="inferred from homology"/>
<evidence type="ECO:0000256" key="2">
    <source>
        <dbReference type="SAM" id="SignalP"/>
    </source>
</evidence>
<comment type="caution">
    <text evidence="3">The sequence shown here is derived from an EMBL/GenBank/DDBJ whole genome shotgun (WGS) entry which is preliminary data.</text>
</comment>
<organism evidence="3 4">
    <name type="scientific">Azohydromonas lata</name>
    <dbReference type="NCBI Taxonomy" id="45677"/>
    <lineage>
        <taxon>Bacteria</taxon>
        <taxon>Pseudomonadati</taxon>
        <taxon>Pseudomonadota</taxon>
        <taxon>Betaproteobacteria</taxon>
        <taxon>Burkholderiales</taxon>
        <taxon>Sphaerotilaceae</taxon>
        <taxon>Azohydromonas</taxon>
    </lineage>
</organism>
<dbReference type="EMBL" id="JAXOJX010000011">
    <property type="protein sequence ID" value="MDZ5456753.1"/>
    <property type="molecule type" value="Genomic_DNA"/>
</dbReference>
<keyword evidence="2" id="KW-0732">Signal</keyword>
<dbReference type="RefSeq" id="WP_322465194.1">
    <property type="nucleotide sequence ID" value="NZ_JAXOJX010000011.1"/>
</dbReference>
<dbReference type="PIRSF" id="PIRSF017082">
    <property type="entry name" value="YflP"/>
    <property type="match status" value="1"/>
</dbReference>
<evidence type="ECO:0000313" key="4">
    <source>
        <dbReference type="Proteomes" id="UP001293718"/>
    </source>
</evidence>
<dbReference type="PANTHER" id="PTHR42928">
    <property type="entry name" value="TRICARBOXYLATE-BINDING PROTEIN"/>
    <property type="match status" value="1"/>
</dbReference>
<accession>A0ABU5IFP1</accession>
<dbReference type="Pfam" id="PF03401">
    <property type="entry name" value="TctC"/>
    <property type="match status" value="1"/>
</dbReference>
<comment type="similarity">
    <text evidence="1">Belongs to the UPF0065 (bug) family.</text>
</comment>
<gene>
    <name evidence="3" type="ORF">SM757_09210</name>
</gene>
<name>A0ABU5IFP1_9BURK</name>
<feature type="signal peptide" evidence="2">
    <location>
        <begin position="1"/>
        <end position="24"/>
    </location>
</feature>
<evidence type="ECO:0000313" key="3">
    <source>
        <dbReference type="EMBL" id="MDZ5456753.1"/>
    </source>
</evidence>
<dbReference type="SUPFAM" id="SSF53850">
    <property type="entry name" value="Periplasmic binding protein-like II"/>
    <property type="match status" value="1"/>
</dbReference>
<dbReference type="Proteomes" id="UP001293718">
    <property type="component" value="Unassembled WGS sequence"/>
</dbReference>
<dbReference type="Gene3D" id="3.40.190.10">
    <property type="entry name" value="Periplasmic binding protein-like II"/>
    <property type="match status" value="1"/>
</dbReference>
<feature type="chain" id="PRO_5045175749" evidence="2">
    <location>
        <begin position="25"/>
        <end position="324"/>
    </location>
</feature>
<dbReference type="InterPro" id="IPR005064">
    <property type="entry name" value="BUG"/>
</dbReference>
<reference evidence="3 4" key="1">
    <citation type="submission" date="2023-11" db="EMBL/GenBank/DDBJ databases">
        <title>Draft genome of Azohydromonas lata strain H1 (DSM1123), a polyhydroxyalkanoate producer.</title>
        <authorList>
            <person name="Traversa D."/>
            <person name="D'Addabbo P."/>
            <person name="Pazzani C."/>
            <person name="Manzari C."/>
            <person name="Chiara M."/>
            <person name="Scrascia M."/>
        </authorList>
    </citation>
    <scope>NUCLEOTIDE SEQUENCE [LARGE SCALE GENOMIC DNA]</scope>
    <source>
        <strain evidence="3 4">H1</strain>
    </source>
</reference>
<dbReference type="Gene3D" id="3.40.190.150">
    <property type="entry name" value="Bordetella uptake gene, domain 1"/>
    <property type="match status" value="1"/>
</dbReference>